<dbReference type="InterPro" id="IPR027417">
    <property type="entry name" value="P-loop_NTPase"/>
</dbReference>
<keyword evidence="12 14" id="KW-0472">Membrane</keyword>
<comment type="function">
    <text evidence="14">Acts as a processive, ATP-dependent zinc metallopeptidase for both cytoplasmic and membrane proteins. Plays a role in the quality control of integral membrane proteins.</text>
</comment>
<dbReference type="GO" id="GO:0008270">
    <property type="term" value="F:zinc ion binding"/>
    <property type="evidence" value="ECO:0007669"/>
    <property type="project" value="UniProtKB-UniRule"/>
</dbReference>
<dbReference type="HOGENOM" id="CLU_000688_16_2_9"/>
<dbReference type="GO" id="GO:0004176">
    <property type="term" value="F:ATP-dependent peptidase activity"/>
    <property type="evidence" value="ECO:0007669"/>
    <property type="project" value="InterPro"/>
</dbReference>
<dbReference type="InterPro" id="IPR003593">
    <property type="entry name" value="AAA+_ATPase"/>
</dbReference>
<dbReference type="Pfam" id="PF01434">
    <property type="entry name" value="Peptidase_M41"/>
    <property type="match status" value="1"/>
</dbReference>
<keyword evidence="7 14" id="KW-0378">Hydrolase</keyword>
<dbReference type="Gene3D" id="1.20.58.760">
    <property type="entry name" value="Peptidase M41"/>
    <property type="match status" value="1"/>
</dbReference>
<evidence type="ECO:0000256" key="5">
    <source>
        <dbReference type="ARBA" id="ARBA00022723"/>
    </source>
</evidence>
<evidence type="ECO:0000256" key="3">
    <source>
        <dbReference type="ARBA" id="ARBA00022670"/>
    </source>
</evidence>
<dbReference type="PANTHER" id="PTHR23076:SF113">
    <property type="entry name" value="ATP-DEPENDENT ZINC METALLOPROTEASE FTSH 1, CHLOROPLASTIC-RELATED"/>
    <property type="match status" value="1"/>
</dbReference>
<keyword evidence="9 14" id="KW-0067">ATP-binding</keyword>
<evidence type="ECO:0000256" key="14">
    <source>
        <dbReference type="HAMAP-Rule" id="MF_01458"/>
    </source>
</evidence>
<dbReference type="SUPFAM" id="SSF52540">
    <property type="entry name" value="P-loop containing nucleoside triphosphate hydrolases"/>
    <property type="match status" value="1"/>
</dbReference>
<comment type="similarity">
    <text evidence="2 14">In the C-terminal section; belongs to the peptidase M41 family.</text>
</comment>
<feature type="binding site" evidence="14">
    <location>
        <position position="420"/>
    </location>
    <ligand>
        <name>Zn(2+)</name>
        <dbReference type="ChEBI" id="CHEBI:29105"/>
        <note>catalytic</note>
    </ligand>
</feature>
<evidence type="ECO:0000256" key="13">
    <source>
        <dbReference type="ARBA" id="ARBA00061570"/>
    </source>
</evidence>
<dbReference type="InterPro" id="IPR037219">
    <property type="entry name" value="Peptidase_M41-like"/>
</dbReference>
<evidence type="ECO:0000256" key="2">
    <source>
        <dbReference type="ARBA" id="ARBA00010044"/>
    </source>
</evidence>
<feature type="transmembrane region" description="Helical" evidence="14">
    <location>
        <begin position="7"/>
        <end position="26"/>
    </location>
</feature>
<evidence type="ECO:0000259" key="17">
    <source>
        <dbReference type="SMART" id="SM00382"/>
    </source>
</evidence>
<dbReference type="EC" id="3.4.24.-" evidence="14"/>
<evidence type="ECO:0000256" key="8">
    <source>
        <dbReference type="ARBA" id="ARBA00022833"/>
    </source>
</evidence>
<dbReference type="SMART" id="SM00382">
    <property type="entry name" value="AAA"/>
    <property type="match status" value="1"/>
</dbReference>
<keyword evidence="3 14" id="KW-0645">Protease</keyword>
<dbReference type="GO" id="GO:0005886">
    <property type="term" value="C:plasma membrane"/>
    <property type="evidence" value="ECO:0007669"/>
    <property type="project" value="UniProtKB-SubCell"/>
</dbReference>
<keyword evidence="14" id="KW-1003">Cell membrane</keyword>
<dbReference type="GO" id="GO:0006508">
    <property type="term" value="P:proteolysis"/>
    <property type="evidence" value="ECO:0007669"/>
    <property type="project" value="UniProtKB-KW"/>
</dbReference>
<dbReference type="NCBIfam" id="TIGR01241">
    <property type="entry name" value="FtsH_fam"/>
    <property type="match status" value="1"/>
</dbReference>
<reference evidence="18 19" key="1">
    <citation type="submission" date="2011-11" db="EMBL/GenBank/DDBJ databases">
        <title>The Genome Sequence of Dialister succinatiphilus YIT 11850.</title>
        <authorList>
            <consortium name="The Broad Institute Genome Sequencing Platform"/>
            <person name="Earl A."/>
            <person name="Ward D."/>
            <person name="Feldgarden M."/>
            <person name="Gevers D."/>
            <person name="Morotomi M."/>
            <person name="Young S.K."/>
            <person name="Zeng Q."/>
            <person name="Gargeya S."/>
            <person name="Fitzgerald M."/>
            <person name="Haas B."/>
            <person name="Abouelleil A."/>
            <person name="Alvarado L."/>
            <person name="Arachchi H.M."/>
            <person name="Berlin A."/>
            <person name="Brown A."/>
            <person name="Chapman S.B."/>
            <person name="Dunbar C."/>
            <person name="Gearin G."/>
            <person name="Goldberg J."/>
            <person name="Griggs A."/>
            <person name="Gujja S."/>
            <person name="Heiman D."/>
            <person name="Howarth C."/>
            <person name="Lui A."/>
            <person name="MacDonald P.J.P."/>
            <person name="Montmayeur A."/>
            <person name="Murphy C."/>
            <person name="Neiman D."/>
            <person name="Pearson M."/>
            <person name="Priest M."/>
            <person name="Roberts A."/>
            <person name="Saif S."/>
            <person name="Shea T."/>
            <person name="Sisk P."/>
            <person name="Stolte C."/>
            <person name="Sykes S."/>
            <person name="Wortman J."/>
            <person name="Nusbaum C."/>
            <person name="Birren B."/>
        </authorList>
    </citation>
    <scope>NUCLEOTIDE SEQUENCE [LARGE SCALE GENOMIC DNA]</scope>
    <source>
        <strain evidence="18 19">YIT 11850</strain>
    </source>
</reference>
<evidence type="ECO:0000256" key="6">
    <source>
        <dbReference type="ARBA" id="ARBA00022741"/>
    </source>
</evidence>
<comment type="caution">
    <text evidence="18">The sequence shown here is derived from an EMBL/GenBank/DDBJ whole genome shotgun (WGS) entry which is preliminary data.</text>
</comment>
<evidence type="ECO:0000256" key="15">
    <source>
        <dbReference type="RuleBase" id="RU003651"/>
    </source>
</evidence>
<dbReference type="GeneID" id="98911977"/>
<feature type="binding site" evidence="14">
    <location>
        <position position="416"/>
    </location>
    <ligand>
        <name>Zn(2+)</name>
        <dbReference type="ChEBI" id="CHEBI:29105"/>
        <note>catalytic</note>
    </ligand>
</feature>
<evidence type="ECO:0000256" key="12">
    <source>
        <dbReference type="ARBA" id="ARBA00023136"/>
    </source>
</evidence>
<dbReference type="Pfam" id="PF00004">
    <property type="entry name" value="AAA"/>
    <property type="match status" value="1"/>
</dbReference>
<dbReference type="FunFam" id="1.20.58.760:FF:000001">
    <property type="entry name" value="ATP-dependent zinc metalloprotease FtsH"/>
    <property type="match status" value="1"/>
</dbReference>
<keyword evidence="4 14" id="KW-0812">Transmembrane</keyword>
<dbReference type="PANTHER" id="PTHR23076">
    <property type="entry name" value="METALLOPROTEASE M41 FTSH"/>
    <property type="match status" value="1"/>
</dbReference>
<keyword evidence="5 14" id="KW-0479">Metal-binding</keyword>
<keyword evidence="10 14" id="KW-1133">Transmembrane helix</keyword>
<accession>H1CZV2</accession>
<dbReference type="RefSeq" id="WP_008859386.1">
    <property type="nucleotide sequence ID" value="NZ_JH591187.1"/>
</dbReference>
<dbReference type="FunFam" id="3.40.50.300:FF:000001">
    <property type="entry name" value="ATP-dependent zinc metalloprotease FtsH"/>
    <property type="match status" value="1"/>
</dbReference>
<feature type="active site" evidence="14">
    <location>
        <position position="417"/>
    </location>
</feature>
<dbReference type="Pfam" id="PF17862">
    <property type="entry name" value="AAA_lid_3"/>
    <property type="match status" value="1"/>
</dbReference>
<feature type="binding site" evidence="14">
    <location>
        <begin position="194"/>
        <end position="201"/>
    </location>
    <ligand>
        <name>ATP</name>
        <dbReference type="ChEBI" id="CHEBI:30616"/>
    </ligand>
</feature>
<dbReference type="InterPro" id="IPR011546">
    <property type="entry name" value="Pept_M41_FtsH_extracell"/>
</dbReference>
<dbReference type="GO" id="GO:0005524">
    <property type="term" value="F:ATP binding"/>
    <property type="evidence" value="ECO:0007669"/>
    <property type="project" value="UniProtKB-UniRule"/>
</dbReference>
<dbReference type="STRING" id="742743.HMPREF9453_00890"/>
<feature type="compositionally biased region" description="Pro residues" evidence="16">
    <location>
        <begin position="616"/>
        <end position="633"/>
    </location>
</feature>
<feature type="region of interest" description="Disordered" evidence="16">
    <location>
        <begin position="600"/>
        <end position="633"/>
    </location>
</feature>
<dbReference type="InterPro" id="IPR000642">
    <property type="entry name" value="Peptidase_M41"/>
</dbReference>
<evidence type="ECO:0000256" key="4">
    <source>
        <dbReference type="ARBA" id="ARBA00022692"/>
    </source>
</evidence>
<dbReference type="EMBL" id="ADLT01000019">
    <property type="protein sequence ID" value="EHO63190.1"/>
    <property type="molecule type" value="Genomic_DNA"/>
</dbReference>
<dbReference type="PROSITE" id="PS00674">
    <property type="entry name" value="AAA"/>
    <property type="match status" value="1"/>
</dbReference>
<feature type="transmembrane region" description="Helical" evidence="14">
    <location>
        <begin position="100"/>
        <end position="122"/>
    </location>
</feature>
<keyword evidence="6 14" id="KW-0547">Nucleotide-binding</keyword>
<comment type="subcellular location">
    <subcellularLocation>
        <location evidence="14">Cell membrane</location>
        <topology evidence="14">Multi-pass membrane protein</topology>
        <orientation evidence="14">Cytoplasmic side</orientation>
    </subcellularLocation>
    <subcellularLocation>
        <location evidence="1">Membrane</location>
    </subcellularLocation>
</comment>
<dbReference type="GO" id="GO:0004222">
    <property type="term" value="F:metalloendopeptidase activity"/>
    <property type="evidence" value="ECO:0007669"/>
    <property type="project" value="InterPro"/>
</dbReference>
<evidence type="ECO:0000256" key="10">
    <source>
        <dbReference type="ARBA" id="ARBA00022989"/>
    </source>
</evidence>
<keyword evidence="8 14" id="KW-0862">Zinc</keyword>
<gene>
    <name evidence="14" type="primary">ftsH</name>
    <name evidence="18" type="ORF">HMPREF9453_00890</name>
</gene>
<evidence type="ECO:0000256" key="11">
    <source>
        <dbReference type="ARBA" id="ARBA00023049"/>
    </source>
</evidence>
<sequence length="633" mass="69469">MNKFIKNVALYVLLIIIAVSIFNTFVHPQEKHSEITYSDFISQVEKKNVSSVVMTNNAVTGKMKDGTEFATYIPDNDTQLLNKLSDGNVAITAKPPEQPAWWMSLLSNLLPIIILIAVWFWMMNQTQGGGGRVMSFGKSRAKMTGEGQVHVNFNDVAGEDEAKEELSEVVDFLKNPGRYTAIGAKIPKGVLLVGPPGTGKTLLAKAVAGEAKVPFFSISGSDFVEMFVGVGASRVRDLFAQAKKNAPCIVFIDEIDAVGRQRGSGLGGGHDEREQTLNQLLVEMDGFGSNEGIITLAATNRPDILDPALLRPGRFDRRVVVGRPDLRGRIAILRVHARNKPLEPDVDLPTIAKKVPGFTGADLANMLNEAALLAARDNRKTISMADLEEASEKVSYGPERKSHRVSDEERKLTAYHESGHAIMATLLKDADPVHKVTIIPRGQAGGYTMMLPHEERSFITKSHLLAQIRVALGGRCAEKIIFNEISSGASGDLQQVTSILRKMIMEWGMSDRLGPMIFGEHQEQIFLGKQLGSERNYGETVATIIDEEMHKYLDEAYNDTMQALTDNLPVLHAMAKALMEVETINHTQVENLFKYHSIYAPGEEPKKDDTDSSDSPLPPAPSDDSPLPPVFGE</sequence>
<organism evidence="18 19">
    <name type="scientific">Dialister succinatiphilus YIT 11850</name>
    <dbReference type="NCBI Taxonomy" id="742743"/>
    <lineage>
        <taxon>Bacteria</taxon>
        <taxon>Bacillati</taxon>
        <taxon>Bacillota</taxon>
        <taxon>Negativicutes</taxon>
        <taxon>Veillonellales</taxon>
        <taxon>Veillonellaceae</taxon>
        <taxon>Dialister</taxon>
    </lineage>
</organism>
<dbReference type="Proteomes" id="UP000003277">
    <property type="component" value="Unassembled WGS sequence"/>
</dbReference>
<dbReference type="eggNOG" id="COG0465">
    <property type="taxonomic scope" value="Bacteria"/>
</dbReference>
<dbReference type="Gene3D" id="3.40.50.300">
    <property type="entry name" value="P-loop containing nucleotide triphosphate hydrolases"/>
    <property type="match status" value="1"/>
</dbReference>
<dbReference type="CDD" id="cd19501">
    <property type="entry name" value="RecA-like_FtsH"/>
    <property type="match status" value="1"/>
</dbReference>
<dbReference type="InterPro" id="IPR041569">
    <property type="entry name" value="AAA_lid_3"/>
</dbReference>
<dbReference type="InterPro" id="IPR005936">
    <property type="entry name" value="FtsH"/>
</dbReference>
<proteinExistence type="inferred from homology"/>
<dbReference type="OrthoDB" id="9809379at2"/>
<dbReference type="Pfam" id="PF06480">
    <property type="entry name" value="FtsH_ext"/>
    <property type="match status" value="1"/>
</dbReference>
<name>H1CZV2_9FIRM</name>
<dbReference type="GO" id="GO:0016887">
    <property type="term" value="F:ATP hydrolysis activity"/>
    <property type="evidence" value="ECO:0007669"/>
    <property type="project" value="UniProtKB-UniRule"/>
</dbReference>
<comment type="subunit">
    <text evidence="14">Homohexamer.</text>
</comment>
<comment type="cofactor">
    <cofactor evidence="14">
        <name>Zn(2+)</name>
        <dbReference type="ChEBI" id="CHEBI:29105"/>
    </cofactor>
    <text evidence="14">Binds 1 zinc ion per subunit.</text>
</comment>
<feature type="domain" description="AAA+ ATPase" evidence="17">
    <location>
        <begin position="186"/>
        <end position="325"/>
    </location>
</feature>
<keyword evidence="11 14" id="KW-0482">Metalloprotease</keyword>
<dbReference type="Gene3D" id="1.10.8.60">
    <property type="match status" value="1"/>
</dbReference>
<comment type="similarity">
    <text evidence="13 14">In the central section; belongs to the AAA ATPase family.</text>
</comment>
<evidence type="ECO:0000313" key="18">
    <source>
        <dbReference type="EMBL" id="EHO63190.1"/>
    </source>
</evidence>
<dbReference type="InterPro" id="IPR003960">
    <property type="entry name" value="ATPase_AAA_CS"/>
</dbReference>
<dbReference type="GO" id="GO:0030163">
    <property type="term" value="P:protein catabolic process"/>
    <property type="evidence" value="ECO:0007669"/>
    <property type="project" value="UniProtKB-UniRule"/>
</dbReference>
<protein>
    <recommendedName>
        <fullName evidence="14">ATP-dependent zinc metalloprotease FtsH</fullName>
        <ecNumber evidence="14">3.4.24.-</ecNumber>
    </recommendedName>
</protein>
<keyword evidence="19" id="KW-1185">Reference proteome</keyword>
<comment type="similarity">
    <text evidence="15">Belongs to the AAA ATPase family.</text>
</comment>
<evidence type="ECO:0000256" key="16">
    <source>
        <dbReference type="SAM" id="MobiDB-lite"/>
    </source>
</evidence>
<evidence type="ECO:0000256" key="7">
    <source>
        <dbReference type="ARBA" id="ARBA00022801"/>
    </source>
</evidence>
<evidence type="ECO:0000256" key="9">
    <source>
        <dbReference type="ARBA" id="ARBA00022840"/>
    </source>
</evidence>
<feature type="binding site" evidence="14">
    <location>
        <position position="492"/>
    </location>
    <ligand>
        <name>Zn(2+)</name>
        <dbReference type="ChEBI" id="CHEBI:29105"/>
        <note>catalytic</note>
    </ligand>
</feature>
<dbReference type="AlphaFoldDB" id="H1CZV2"/>
<evidence type="ECO:0000256" key="1">
    <source>
        <dbReference type="ARBA" id="ARBA00004370"/>
    </source>
</evidence>
<evidence type="ECO:0000313" key="19">
    <source>
        <dbReference type="Proteomes" id="UP000003277"/>
    </source>
</evidence>
<dbReference type="FunFam" id="1.10.8.60:FF:000001">
    <property type="entry name" value="ATP-dependent zinc metalloprotease FtsH"/>
    <property type="match status" value="1"/>
</dbReference>
<dbReference type="HAMAP" id="MF_01458">
    <property type="entry name" value="FtsH"/>
    <property type="match status" value="1"/>
</dbReference>
<dbReference type="SUPFAM" id="SSF140990">
    <property type="entry name" value="FtsH protease domain-like"/>
    <property type="match status" value="1"/>
</dbReference>
<dbReference type="Gene3D" id="3.30.720.210">
    <property type="match status" value="1"/>
</dbReference>
<dbReference type="InterPro" id="IPR003959">
    <property type="entry name" value="ATPase_AAA_core"/>
</dbReference>
<dbReference type="PATRIC" id="fig|742743.3.peg.906"/>